<dbReference type="RefSeq" id="WP_246975590.1">
    <property type="nucleotide sequence ID" value="NZ_CP095398.1"/>
</dbReference>
<comment type="caution">
    <text evidence="2">The sequence shown here is derived from an EMBL/GenBank/DDBJ whole genome shotgun (WGS) entry which is preliminary data.</text>
</comment>
<sequence>MNNQDNNQQYSLYDFGGGPAETETDENNGESTSGVESFSPELFEDPDGAFAPDETETDDQAGLNEVFKEYLSEIDGKLVEAGWLFLPNKSIEYGKVDQSMLNHTRNLVFFLHRLATQAEAAGLPPISPNELRDLIALAVIHDYHKLREEDENRAKRFDITLAELEPFIDEIRLQEFSKDPSVENSELTIRDFRSCAVDHHATDNAKSTNVTLKWKDYRSLIRLADGMASSTTPEMAANSRAQEQFSKCFPGTDVELSYHHLDHVSGVFTNLLNAAISESLEETFEYTLLTIYQDGCVYLSPTESSPEPTDKFVDNVYEKLSQNISDSHPIYSDTDLLAEDIGTVNLGHYSLNASEFFYAGSERVTRAIVTKGVTDGSADEEPTDSALESMELLEEDLGRELYKTSQLYGMARFVSTLRRGILPDFLNNTGMTSDEGIRTTGRVLGLSDRTANELISLPMESKERLVSGNKWEFSYGFAQALLEKYGEGPKIREAKSEIIQDIESGLDSLTDNGDWRELLRESYSGGYRTEVVLFIKKHLRIGSNSQQETGALTDTYHQYAKTSRRGRICSLCSGGLSESHNLGDMQPSSDVTIVRGGFTNRDPIGSGKRDNRVICIPCQIELSLRGAASSNRYNGRLFIHLAPDYFYTPFAWRLFSRVTNRFTGESRVRIGRLAEEVFDIDELDAFNEVMTELTQSDGGRPMLDSLSGGFDQEAQYGAQVVGYFKDLYSDGGNDTEFQFFGAFLALTISAYTGMRVHLSSSPIPEMRSRDFQEFVNIGGGFTQVSNFYGESVPLSTLQNRLQAASSLIKLGYALQGDSRKDSLFAKYLRVTRNELLPGSHLLKRAAQSSSEGPYIPALMRYAVTLDEQASIKQFEPNMSDTPHSRITKLADLAYDAIRPASGHGRKPHRVERVFRESVKAVSKTGDQLSRDDYVMLVSGRLQKMLDRQAGDSVYPVSAEDSNAGTPLQDRIEEYAGFFIDEILYGIANGRPSQLKRLENNLSDGFFGATLRAESEYYDARDEESQDDDADNNRSNQ</sequence>
<dbReference type="GeneID" id="71856452"/>
<dbReference type="InterPro" id="IPR017589">
    <property type="entry name" value="CRISPR-assoc_prot_Cas10d/Csc3"/>
</dbReference>
<feature type="region of interest" description="Disordered" evidence="1">
    <location>
        <begin position="1"/>
        <end position="59"/>
    </location>
</feature>
<proteinExistence type="predicted"/>
<accession>A0ABD5NVJ8</accession>
<evidence type="ECO:0000313" key="3">
    <source>
        <dbReference type="Proteomes" id="UP001595821"/>
    </source>
</evidence>
<feature type="compositionally biased region" description="Acidic residues" evidence="1">
    <location>
        <begin position="1020"/>
        <end position="1029"/>
    </location>
</feature>
<evidence type="ECO:0000313" key="2">
    <source>
        <dbReference type="EMBL" id="MFC4246116.1"/>
    </source>
</evidence>
<protein>
    <submittedName>
        <fullName evidence="2">Type I-D CRISPR-associated protein Cas10d/Csc3</fullName>
    </submittedName>
</protein>
<dbReference type="Proteomes" id="UP001595821">
    <property type="component" value="Unassembled WGS sequence"/>
</dbReference>
<dbReference type="EMBL" id="JBHSDJ010000012">
    <property type="protein sequence ID" value="MFC4246116.1"/>
    <property type="molecule type" value="Genomic_DNA"/>
</dbReference>
<organism evidence="2 3">
    <name type="scientific">Natribaculum luteum</name>
    <dbReference type="NCBI Taxonomy" id="1586232"/>
    <lineage>
        <taxon>Archaea</taxon>
        <taxon>Methanobacteriati</taxon>
        <taxon>Methanobacteriota</taxon>
        <taxon>Stenosarchaea group</taxon>
        <taxon>Halobacteria</taxon>
        <taxon>Halobacteriales</taxon>
        <taxon>Natrialbaceae</taxon>
        <taxon>Natribaculum</taxon>
    </lineage>
</organism>
<evidence type="ECO:0000256" key="1">
    <source>
        <dbReference type="SAM" id="MobiDB-lite"/>
    </source>
</evidence>
<dbReference type="AlphaFoldDB" id="A0ABD5NVJ8"/>
<feature type="compositionally biased region" description="Acidic residues" evidence="1">
    <location>
        <begin position="42"/>
        <end position="59"/>
    </location>
</feature>
<dbReference type="NCBIfam" id="TIGR03174">
    <property type="entry name" value="cas_Csc3"/>
    <property type="match status" value="1"/>
</dbReference>
<feature type="region of interest" description="Disordered" evidence="1">
    <location>
        <begin position="1016"/>
        <end position="1036"/>
    </location>
</feature>
<feature type="compositionally biased region" description="Polar residues" evidence="1">
    <location>
        <begin position="1"/>
        <end position="11"/>
    </location>
</feature>
<reference evidence="2 3" key="1">
    <citation type="journal article" date="2014" name="Int. J. Syst. Evol. Microbiol.">
        <title>Complete genome sequence of Corynebacterium casei LMG S-19264T (=DSM 44701T), isolated from a smear-ripened cheese.</title>
        <authorList>
            <consortium name="US DOE Joint Genome Institute (JGI-PGF)"/>
            <person name="Walter F."/>
            <person name="Albersmeier A."/>
            <person name="Kalinowski J."/>
            <person name="Ruckert C."/>
        </authorList>
    </citation>
    <scope>NUCLEOTIDE SEQUENCE [LARGE SCALE GENOMIC DNA]</scope>
    <source>
        <strain evidence="2 3">IBRC-M 10912</strain>
    </source>
</reference>
<gene>
    <name evidence="2" type="primary">cas10d</name>
    <name evidence="2" type="ORF">ACFOZ7_03780</name>
</gene>
<name>A0ABD5NVJ8_9EURY</name>